<keyword evidence="1" id="KW-0489">Methyltransferase</keyword>
<dbReference type="InterPro" id="IPR019410">
    <property type="entry name" value="Methyltransf_16"/>
</dbReference>
<evidence type="ECO:0000313" key="2">
    <source>
        <dbReference type="Proteomes" id="UP001492380"/>
    </source>
</evidence>
<dbReference type="GO" id="GO:0008168">
    <property type="term" value="F:methyltransferase activity"/>
    <property type="evidence" value="ECO:0007669"/>
    <property type="project" value="UniProtKB-KW"/>
</dbReference>
<evidence type="ECO:0000313" key="1">
    <source>
        <dbReference type="EMBL" id="KAK8244223.1"/>
    </source>
</evidence>
<dbReference type="PANTHER" id="PTHR14614:SF132">
    <property type="entry name" value="PROTEIN-LYSINE METHYLTRANSFERASE C42C1.13"/>
    <property type="match status" value="1"/>
</dbReference>
<dbReference type="GO" id="GO:0032259">
    <property type="term" value="P:methylation"/>
    <property type="evidence" value="ECO:0007669"/>
    <property type="project" value="UniProtKB-KW"/>
</dbReference>
<dbReference type="CDD" id="cd02440">
    <property type="entry name" value="AdoMet_MTases"/>
    <property type="match status" value="1"/>
</dbReference>
<name>A0ABR1YZV9_9PEZI</name>
<gene>
    <name evidence="1" type="ORF">HDK90DRAFT_476954</name>
</gene>
<keyword evidence="2" id="KW-1185">Reference proteome</keyword>
<dbReference type="Pfam" id="PF10294">
    <property type="entry name" value="Methyltransf_16"/>
    <property type="match status" value="1"/>
</dbReference>
<dbReference type="Proteomes" id="UP001492380">
    <property type="component" value="Unassembled WGS sequence"/>
</dbReference>
<organism evidence="1 2">
    <name type="scientific">Phyllosticta capitalensis</name>
    <dbReference type="NCBI Taxonomy" id="121624"/>
    <lineage>
        <taxon>Eukaryota</taxon>
        <taxon>Fungi</taxon>
        <taxon>Dikarya</taxon>
        <taxon>Ascomycota</taxon>
        <taxon>Pezizomycotina</taxon>
        <taxon>Dothideomycetes</taxon>
        <taxon>Dothideomycetes incertae sedis</taxon>
        <taxon>Botryosphaeriales</taxon>
        <taxon>Phyllostictaceae</taxon>
        <taxon>Phyllosticta</taxon>
    </lineage>
</organism>
<keyword evidence="1" id="KW-0808">Transferase</keyword>
<dbReference type="InterPro" id="IPR029063">
    <property type="entry name" value="SAM-dependent_MTases_sf"/>
</dbReference>
<comment type="caution">
    <text evidence="1">The sequence shown here is derived from an EMBL/GenBank/DDBJ whole genome shotgun (WGS) entry which is preliminary data.</text>
</comment>
<protein>
    <submittedName>
        <fullName evidence="1">Methyltransferase-domain-containing protein</fullName>
    </submittedName>
</protein>
<dbReference type="Gene3D" id="3.40.50.150">
    <property type="entry name" value="Vaccinia Virus protein VP39"/>
    <property type="match status" value="1"/>
</dbReference>
<dbReference type="EMBL" id="JBBWRZ010000002">
    <property type="protein sequence ID" value="KAK8244223.1"/>
    <property type="molecule type" value="Genomic_DNA"/>
</dbReference>
<sequence length="384" mass="42750">MRYIRFLKVPRADSKSISCVVTITSDLGEDFLAEDVALSATVRGPQDCGDIFLRKSLKWTAGMRALPVKFDLRHCDLDWPVVVHVGQKDQLADYFETHLTGSELPAVISVTSAPLNVPAGICEAERKVHRRLVPLSNRPLKIWEETGESIARHIWDAGVGLAAFFDKIIALQYESLPLLDSTLSSATYRKLNVLELGCGCGIVGISLAQLVPDCHVWMTDLPEAQEIAQKNIDAMNPAMASTVKFETLDWDRPLPKPIENQVYDMIVASDCTYNPDTSPALVKTLQALVARSPKAIVVLAMKSRHESEGIFFELMERAGFMTATTARQPLPREETDYHSATKVDIFIFHYKTRPKTADQPFFMVDGSVEFWQSSAAEQCFQGTV</sequence>
<dbReference type="SUPFAM" id="SSF53335">
    <property type="entry name" value="S-adenosyl-L-methionine-dependent methyltransferases"/>
    <property type="match status" value="1"/>
</dbReference>
<dbReference type="PANTHER" id="PTHR14614">
    <property type="entry name" value="HEPATOCELLULAR CARCINOMA-ASSOCIATED ANTIGEN"/>
    <property type="match status" value="1"/>
</dbReference>
<reference evidence="1 2" key="1">
    <citation type="submission" date="2024-04" db="EMBL/GenBank/DDBJ databases">
        <title>Phyllosticta paracitricarpa is synonymous to the EU quarantine fungus P. citricarpa based on phylogenomic analyses.</title>
        <authorList>
            <consortium name="Lawrence Berkeley National Laboratory"/>
            <person name="Van Ingen-Buijs V.A."/>
            <person name="Van Westerhoven A.C."/>
            <person name="Haridas S."/>
            <person name="Skiadas P."/>
            <person name="Martin F."/>
            <person name="Groenewald J.Z."/>
            <person name="Crous P.W."/>
            <person name="Seidl M.F."/>
        </authorList>
    </citation>
    <scope>NUCLEOTIDE SEQUENCE [LARGE SCALE GENOMIC DNA]</scope>
    <source>
        <strain evidence="1 2">CBS 123374</strain>
    </source>
</reference>
<accession>A0ABR1YZV9</accession>
<proteinExistence type="predicted"/>